<accession>A0AAE0FJP8</accession>
<evidence type="ECO:0000313" key="3">
    <source>
        <dbReference type="Proteomes" id="UP001190700"/>
    </source>
</evidence>
<sequence length="393" mass="41965">MPSADVQWASHSLPGSPVTHIGFDPGLNAYTWKPEPVLLPSSLWGPSHMHLLQTAKPVSPVSAAHAAAQPFGYPGHTQYPTFPAYGEHADHLSTSVEGAALLAVGNSNVTSEESGHFEDSIAQDAVAALEAAVAKEAAVSGPGSPTCSIPRSNSLRSVRTSNSRRGRSGRLSRAESCGELTKATYTRSSKTPVAGDSKCPDLDYDQGADKVIRDAASALEQAVAREAFQAGSSADESEATFSVSPYKADTLLTTQGRISLPDNIEDDFSPTGSGYEEQEGSFQAETDVYTSFPVQPPLDNAHPTHFSSNTYMNWTDLSQLPTDYTDLSVSASPFVPVSCSPEDVSELSVVTSRQNRVQENILKYGKTFGEFCDDEEDFSKLLGELSVQSLLSY</sequence>
<dbReference type="AlphaFoldDB" id="A0AAE0FJP8"/>
<feature type="region of interest" description="Disordered" evidence="1">
    <location>
        <begin position="139"/>
        <end position="175"/>
    </location>
</feature>
<reference evidence="2 3" key="1">
    <citation type="journal article" date="2015" name="Genome Biol. Evol.">
        <title>Comparative Genomics of a Bacterivorous Green Alga Reveals Evolutionary Causalities and Consequences of Phago-Mixotrophic Mode of Nutrition.</title>
        <authorList>
            <person name="Burns J.A."/>
            <person name="Paasch A."/>
            <person name="Narechania A."/>
            <person name="Kim E."/>
        </authorList>
    </citation>
    <scope>NUCLEOTIDE SEQUENCE [LARGE SCALE GENOMIC DNA]</scope>
    <source>
        <strain evidence="2 3">PLY_AMNH</strain>
    </source>
</reference>
<comment type="caution">
    <text evidence="2">The sequence shown here is derived from an EMBL/GenBank/DDBJ whole genome shotgun (WGS) entry which is preliminary data.</text>
</comment>
<dbReference type="EMBL" id="LGRX02017247">
    <property type="protein sequence ID" value="KAK3260993.1"/>
    <property type="molecule type" value="Genomic_DNA"/>
</dbReference>
<protein>
    <submittedName>
        <fullName evidence="2">Uncharacterized protein</fullName>
    </submittedName>
</protein>
<organism evidence="2 3">
    <name type="scientific">Cymbomonas tetramitiformis</name>
    <dbReference type="NCBI Taxonomy" id="36881"/>
    <lineage>
        <taxon>Eukaryota</taxon>
        <taxon>Viridiplantae</taxon>
        <taxon>Chlorophyta</taxon>
        <taxon>Pyramimonadophyceae</taxon>
        <taxon>Pyramimonadales</taxon>
        <taxon>Pyramimonadaceae</taxon>
        <taxon>Cymbomonas</taxon>
    </lineage>
</organism>
<feature type="compositionally biased region" description="Polar residues" evidence="1">
    <location>
        <begin position="143"/>
        <end position="155"/>
    </location>
</feature>
<keyword evidence="3" id="KW-1185">Reference proteome</keyword>
<name>A0AAE0FJP8_9CHLO</name>
<evidence type="ECO:0000313" key="2">
    <source>
        <dbReference type="EMBL" id="KAK3260993.1"/>
    </source>
</evidence>
<gene>
    <name evidence="2" type="ORF">CYMTET_30075</name>
</gene>
<evidence type="ECO:0000256" key="1">
    <source>
        <dbReference type="SAM" id="MobiDB-lite"/>
    </source>
</evidence>
<proteinExistence type="predicted"/>
<dbReference type="Proteomes" id="UP001190700">
    <property type="component" value="Unassembled WGS sequence"/>
</dbReference>